<gene>
    <name evidence="1" type="ORF">C8J48_2667</name>
</gene>
<dbReference type="AlphaFoldDB" id="A0A2T4ZDQ7"/>
<dbReference type="GO" id="GO:0006281">
    <property type="term" value="P:DNA repair"/>
    <property type="evidence" value="ECO:0007669"/>
    <property type="project" value="TreeGrafter"/>
</dbReference>
<dbReference type="SFLD" id="SFLDS00003">
    <property type="entry name" value="Haloacid_Dehalogenase"/>
    <property type="match status" value="1"/>
</dbReference>
<dbReference type="Proteomes" id="UP000241639">
    <property type="component" value="Unassembled WGS sequence"/>
</dbReference>
<evidence type="ECO:0000313" key="1">
    <source>
        <dbReference type="EMBL" id="PTM60028.1"/>
    </source>
</evidence>
<evidence type="ECO:0000313" key="2">
    <source>
        <dbReference type="Proteomes" id="UP000241639"/>
    </source>
</evidence>
<dbReference type="GO" id="GO:0008967">
    <property type="term" value="F:phosphoglycolate phosphatase activity"/>
    <property type="evidence" value="ECO:0007669"/>
    <property type="project" value="TreeGrafter"/>
</dbReference>
<dbReference type="OrthoDB" id="2474611at2"/>
<dbReference type="PANTHER" id="PTHR43434:SF1">
    <property type="entry name" value="PHOSPHOGLYCOLATE PHOSPHATASE"/>
    <property type="match status" value="1"/>
</dbReference>
<dbReference type="PANTHER" id="PTHR43434">
    <property type="entry name" value="PHOSPHOGLYCOLATE PHOSPHATASE"/>
    <property type="match status" value="1"/>
</dbReference>
<dbReference type="SFLD" id="SFLDG01129">
    <property type="entry name" value="C1.5:_HAD__Beta-PGM__Phosphata"/>
    <property type="match status" value="1"/>
</dbReference>
<reference evidence="1 2" key="1">
    <citation type="submission" date="2018-04" db="EMBL/GenBank/DDBJ databases">
        <title>Genomic Encyclopedia of Archaeal and Bacterial Type Strains, Phase II (KMG-II): from individual species to whole genera.</title>
        <authorList>
            <person name="Goeker M."/>
        </authorList>
    </citation>
    <scope>NUCLEOTIDE SEQUENCE [LARGE SCALE GENOMIC DNA]</scope>
    <source>
        <strain evidence="1 2">DSM 45169</strain>
    </source>
</reference>
<organism evidence="1 2">
    <name type="scientific">Desmospora activa DSM 45169</name>
    <dbReference type="NCBI Taxonomy" id="1121389"/>
    <lineage>
        <taxon>Bacteria</taxon>
        <taxon>Bacillati</taxon>
        <taxon>Bacillota</taxon>
        <taxon>Bacilli</taxon>
        <taxon>Bacillales</taxon>
        <taxon>Thermoactinomycetaceae</taxon>
        <taxon>Desmospora</taxon>
    </lineage>
</organism>
<sequence length="400" mass="45177">MVQVVLFDVDGVLLSEKRCFDSTCLSVWELLYSEYSLGLSGGSFHPAPAEETIEEIRRAVLDDERVLEWLKSIGVNSNWDMVALLFGFQLQRLLQQLHQTNPDFVEEILARPIGRLALQQIGEETQRAKIEFQPHFHEVRDALDAEESGEVKLLERLSLLVADWSGKETDVFTHGGSLWKLGRDVYQEWYLGHDQFEQHEKKRSFYPEKTGFLQQEIPLAEPETIRATLDALANEGISLGIGTGRPALETRVPLEALQLWDAFDANRIVTASDVRQAEELYTEEAPLGKPHPFTYVKAYLGRNKPDARSVGARLPLPQGDQILIVGDSVADLLAARRMGCQFAATLTGPSGQKARAKFEELQADYILDDVTQLTELLQEWIQRREEEEKQQEATSDSVQG</sequence>
<keyword evidence="2" id="KW-1185">Reference proteome</keyword>
<dbReference type="EMBL" id="PZZP01000001">
    <property type="protein sequence ID" value="PTM60028.1"/>
    <property type="molecule type" value="Genomic_DNA"/>
</dbReference>
<dbReference type="RefSeq" id="WP_107727461.1">
    <property type="nucleotide sequence ID" value="NZ_PZZP01000001.1"/>
</dbReference>
<dbReference type="Pfam" id="PF13242">
    <property type="entry name" value="Hydrolase_like"/>
    <property type="match status" value="1"/>
</dbReference>
<protein>
    <submittedName>
        <fullName evidence="1">Phosphoglycolate phosphatase-like HAD superfamily hydrolase</fullName>
    </submittedName>
</protein>
<dbReference type="InterPro" id="IPR050155">
    <property type="entry name" value="HAD-like_hydrolase_sf"/>
</dbReference>
<accession>A0A2T4ZDQ7</accession>
<dbReference type="Gene3D" id="3.40.50.1000">
    <property type="entry name" value="HAD superfamily/HAD-like"/>
    <property type="match status" value="1"/>
</dbReference>
<name>A0A2T4ZDQ7_9BACL</name>
<comment type="caution">
    <text evidence="1">The sequence shown here is derived from an EMBL/GenBank/DDBJ whole genome shotgun (WGS) entry which is preliminary data.</text>
</comment>
<proteinExistence type="predicted"/>
<dbReference type="InterPro" id="IPR023214">
    <property type="entry name" value="HAD_sf"/>
</dbReference>
<dbReference type="GO" id="GO:0005829">
    <property type="term" value="C:cytosol"/>
    <property type="evidence" value="ECO:0007669"/>
    <property type="project" value="TreeGrafter"/>
</dbReference>
<dbReference type="SUPFAM" id="SSF56784">
    <property type="entry name" value="HAD-like"/>
    <property type="match status" value="1"/>
</dbReference>
<dbReference type="InterPro" id="IPR036412">
    <property type="entry name" value="HAD-like_sf"/>
</dbReference>
<keyword evidence="1" id="KW-0378">Hydrolase</keyword>